<keyword evidence="5 6" id="KW-0408">Iron</keyword>
<dbReference type="SUPFAM" id="SSF46626">
    <property type="entry name" value="Cytochrome c"/>
    <property type="match status" value="1"/>
</dbReference>
<evidence type="ECO:0000256" key="8">
    <source>
        <dbReference type="SAM" id="SignalP"/>
    </source>
</evidence>
<dbReference type="GO" id="GO:0016491">
    <property type="term" value="F:oxidoreductase activity"/>
    <property type="evidence" value="ECO:0007669"/>
    <property type="project" value="UniProtKB-KW"/>
</dbReference>
<evidence type="ECO:0000256" key="5">
    <source>
        <dbReference type="ARBA" id="ARBA00023004"/>
    </source>
</evidence>
<evidence type="ECO:0000256" key="4">
    <source>
        <dbReference type="ARBA" id="ARBA00022982"/>
    </source>
</evidence>
<keyword evidence="8" id="KW-0732">Signal</keyword>
<feature type="region of interest" description="Disordered" evidence="7">
    <location>
        <begin position="267"/>
        <end position="298"/>
    </location>
</feature>
<dbReference type="InterPro" id="IPR036909">
    <property type="entry name" value="Cyt_c-like_dom_sf"/>
</dbReference>
<evidence type="ECO:0000256" key="6">
    <source>
        <dbReference type="PROSITE-ProRule" id="PRU00433"/>
    </source>
</evidence>
<gene>
    <name evidence="10" type="primary">yliI_1</name>
    <name evidence="10" type="ORF">Spa11_02600</name>
</gene>
<evidence type="ECO:0000256" key="1">
    <source>
        <dbReference type="ARBA" id="ARBA00022448"/>
    </source>
</evidence>
<dbReference type="SUPFAM" id="SSF50952">
    <property type="entry name" value="Soluble quinoprotein glucose dehydrogenase"/>
    <property type="match status" value="1"/>
</dbReference>
<dbReference type="PANTHER" id="PTHR19328">
    <property type="entry name" value="HEDGEHOG-INTERACTING PROTEIN"/>
    <property type="match status" value="1"/>
</dbReference>
<dbReference type="PROSITE" id="PS51007">
    <property type="entry name" value="CYTC"/>
    <property type="match status" value="1"/>
</dbReference>
<protein>
    <submittedName>
        <fullName evidence="10">Soluble aldose sugar dehydrogenase YliI</fullName>
        <ecNumber evidence="10">1.1.5.-</ecNumber>
    </submittedName>
</protein>
<keyword evidence="4" id="KW-0249">Electron transport</keyword>
<dbReference type="EMBL" id="CP036349">
    <property type="protein sequence ID" value="QDV72090.1"/>
    <property type="molecule type" value="Genomic_DNA"/>
</dbReference>
<dbReference type="InterPro" id="IPR009056">
    <property type="entry name" value="Cyt_c-like_dom"/>
</dbReference>
<sequence precursor="true">MQKYLLIAIAMGFATIATAQDRGEAIYLEKCASCHGRDLQGGNAQSMVDGFWQFGGGDGELFRNIKFGISAVGMPAYGATLSDEDVNSVIRYIRDAAKREGAERPPLPEQLATRDYDVKVTKWIEGGLELPWALTFIDGNTALITERPGRLRIVRDGKLDPKPISGTPEVVTFVQGGLLDVAVDPDYSENGWLYLSYSHGSGKKDRHNNPGAMTRVVRGKIKDGAWIDQEVLFEAPEETYKYTGLHFGSRIAFDKQKRLYFSIGERGHQDDAQDPKLPNGKVHRINRDGSIPTDNPFADGNEGMPSVFTYGNRNPQGLATHPRSGAIWETEHGPMGGDEVNILKSGANYGWPKITYGINYNGLAISDQQRAKGMEQPVYYWVPSIAVCGVEFCRGEEFPRWRNNLIVSGLSYETVQRLAIANGRVMHNEQLLKGAGRVRDIAIDPSGAIYAVLNGPDMVVKLTNDGAALRQ</sequence>
<dbReference type="KEGG" id="bmei:Spa11_02600"/>
<dbReference type="Gene3D" id="1.10.760.10">
    <property type="entry name" value="Cytochrome c-like domain"/>
    <property type="match status" value="1"/>
</dbReference>
<evidence type="ECO:0000313" key="11">
    <source>
        <dbReference type="Proteomes" id="UP000316426"/>
    </source>
</evidence>
<dbReference type="InterPro" id="IPR011041">
    <property type="entry name" value="Quinoprot_gluc/sorb_DH_b-prop"/>
</dbReference>
<organism evidence="10 11">
    <name type="scientific">Botrimarina mediterranea</name>
    <dbReference type="NCBI Taxonomy" id="2528022"/>
    <lineage>
        <taxon>Bacteria</taxon>
        <taxon>Pseudomonadati</taxon>
        <taxon>Planctomycetota</taxon>
        <taxon>Planctomycetia</taxon>
        <taxon>Pirellulales</taxon>
        <taxon>Lacipirellulaceae</taxon>
        <taxon>Botrimarina</taxon>
    </lineage>
</organism>
<dbReference type="GO" id="GO:0005506">
    <property type="term" value="F:iron ion binding"/>
    <property type="evidence" value="ECO:0007669"/>
    <property type="project" value="InterPro"/>
</dbReference>
<dbReference type="RefSeq" id="WP_197529655.1">
    <property type="nucleotide sequence ID" value="NZ_CP036349.1"/>
</dbReference>
<proteinExistence type="predicted"/>
<feature type="chain" id="PRO_5021921123" evidence="8">
    <location>
        <begin position="20"/>
        <end position="471"/>
    </location>
</feature>
<dbReference type="Pfam" id="PF07995">
    <property type="entry name" value="GSDH"/>
    <property type="match status" value="1"/>
</dbReference>
<dbReference type="Proteomes" id="UP000316426">
    <property type="component" value="Chromosome"/>
</dbReference>
<evidence type="ECO:0000256" key="2">
    <source>
        <dbReference type="ARBA" id="ARBA00022617"/>
    </source>
</evidence>
<dbReference type="AlphaFoldDB" id="A0A518K2U6"/>
<accession>A0A518K2U6</accession>
<dbReference type="Gene3D" id="2.120.10.30">
    <property type="entry name" value="TolB, C-terminal domain"/>
    <property type="match status" value="1"/>
</dbReference>
<evidence type="ECO:0000313" key="10">
    <source>
        <dbReference type="EMBL" id="QDV72090.1"/>
    </source>
</evidence>
<keyword evidence="2 6" id="KW-0349">Heme</keyword>
<keyword evidence="10" id="KW-0560">Oxidoreductase</keyword>
<dbReference type="GO" id="GO:0020037">
    <property type="term" value="F:heme binding"/>
    <property type="evidence" value="ECO:0007669"/>
    <property type="project" value="InterPro"/>
</dbReference>
<keyword evidence="1" id="KW-0813">Transport</keyword>
<keyword evidence="3 6" id="KW-0479">Metal-binding</keyword>
<dbReference type="InterPro" id="IPR008168">
    <property type="entry name" value="Cyt_C_IC"/>
</dbReference>
<feature type="signal peptide" evidence="8">
    <location>
        <begin position="1"/>
        <end position="19"/>
    </location>
</feature>
<evidence type="ECO:0000256" key="7">
    <source>
        <dbReference type="SAM" id="MobiDB-lite"/>
    </source>
</evidence>
<evidence type="ECO:0000256" key="3">
    <source>
        <dbReference type="ARBA" id="ARBA00022723"/>
    </source>
</evidence>
<name>A0A518K2U6_9BACT</name>
<reference evidence="10 11" key="1">
    <citation type="submission" date="2019-02" db="EMBL/GenBank/DDBJ databases">
        <title>Deep-cultivation of Planctomycetes and their phenomic and genomic characterization uncovers novel biology.</title>
        <authorList>
            <person name="Wiegand S."/>
            <person name="Jogler M."/>
            <person name="Boedeker C."/>
            <person name="Pinto D."/>
            <person name="Vollmers J."/>
            <person name="Rivas-Marin E."/>
            <person name="Kohn T."/>
            <person name="Peeters S.H."/>
            <person name="Heuer A."/>
            <person name="Rast P."/>
            <person name="Oberbeckmann S."/>
            <person name="Bunk B."/>
            <person name="Jeske O."/>
            <person name="Meyerdierks A."/>
            <person name="Storesund J.E."/>
            <person name="Kallscheuer N."/>
            <person name="Luecker S."/>
            <person name="Lage O.M."/>
            <person name="Pohl T."/>
            <person name="Merkel B.J."/>
            <person name="Hornburger P."/>
            <person name="Mueller R.-W."/>
            <person name="Bruemmer F."/>
            <person name="Labrenz M."/>
            <person name="Spormann A.M."/>
            <person name="Op den Camp H."/>
            <person name="Overmann J."/>
            <person name="Amann R."/>
            <person name="Jetten M.S.M."/>
            <person name="Mascher T."/>
            <person name="Medema M.H."/>
            <person name="Devos D.P."/>
            <person name="Kaster A.-K."/>
            <person name="Ovreas L."/>
            <person name="Rohde M."/>
            <person name="Galperin M.Y."/>
            <person name="Jogler C."/>
        </authorList>
    </citation>
    <scope>NUCLEOTIDE SEQUENCE [LARGE SCALE GENOMIC DNA]</scope>
    <source>
        <strain evidence="10 11">Spa11</strain>
    </source>
</reference>
<dbReference type="EC" id="1.1.5.-" evidence="10"/>
<dbReference type="Pfam" id="PF13442">
    <property type="entry name" value="Cytochrome_CBB3"/>
    <property type="match status" value="1"/>
</dbReference>
<dbReference type="PANTHER" id="PTHR19328:SF75">
    <property type="entry name" value="ALDOSE SUGAR DEHYDROGENASE YLII"/>
    <property type="match status" value="1"/>
</dbReference>
<dbReference type="PRINTS" id="PR00605">
    <property type="entry name" value="CYTCHROMECIC"/>
</dbReference>
<dbReference type="GO" id="GO:0009055">
    <property type="term" value="F:electron transfer activity"/>
    <property type="evidence" value="ECO:0007669"/>
    <property type="project" value="InterPro"/>
</dbReference>
<evidence type="ECO:0000259" key="9">
    <source>
        <dbReference type="PROSITE" id="PS51007"/>
    </source>
</evidence>
<feature type="domain" description="Cytochrome c" evidence="9">
    <location>
        <begin position="18"/>
        <end position="97"/>
    </location>
</feature>
<dbReference type="InterPro" id="IPR012938">
    <property type="entry name" value="Glc/Sorbosone_DH"/>
</dbReference>
<dbReference type="InterPro" id="IPR011042">
    <property type="entry name" value="6-blade_b-propeller_TolB-like"/>
</dbReference>
<keyword evidence="11" id="KW-1185">Reference proteome</keyword>